<keyword evidence="8" id="KW-1185">Reference proteome</keyword>
<evidence type="ECO:0000256" key="1">
    <source>
        <dbReference type="ARBA" id="ARBA00022723"/>
    </source>
</evidence>
<proteinExistence type="predicted"/>
<dbReference type="PROSITE" id="PS51854">
    <property type="entry name" value="CSPG"/>
    <property type="match status" value="7"/>
</dbReference>
<evidence type="ECO:0000256" key="4">
    <source>
        <dbReference type="ARBA" id="ARBA00023180"/>
    </source>
</evidence>
<dbReference type="InterPro" id="IPR039005">
    <property type="entry name" value="CSPG_rpt"/>
</dbReference>
<keyword evidence="1" id="KW-0479">Metal-binding</keyword>
<organism evidence="7 8">
    <name type="scientific">Cordylochernes scorpioides</name>
    <dbReference type="NCBI Taxonomy" id="51811"/>
    <lineage>
        <taxon>Eukaryota</taxon>
        <taxon>Metazoa</taxon>
        <taxon>Ecdysozoa</taxon>
        <taxon>Arthropoda</taxon>
        <taxon>Chelicerata</taxon>
        <taxon>Arachnida</taxon>
        <taxon>Pseudoscorpiones</taxon>
        <taxon>Cheliferoidea</taxon>
        <taxon>Chernetidae</taxon>
        <taxon>Cordylochernes</taxon>
    </lineage>
</organism>
<feature type="domain" description="FRAS1-related extracellular matrix protein N-terminal" evidence="6">
    <location>
        <begin position="10"/>
        <end position="152"/>
    </location>
</feature>
<evidence type="ECO:0000256" key="2">
    <source>
        <dbReference type="ARBA" id="ARBA00022729"/>
    </source>
</evidence>
<accession>A0ABY6LDP4</accession>
<feature type="repeat" description="CSPG" evidence="5">
    <location>
        <begin position="701"/>
        <end position="795"/>
    </location>
</feature>
<dbReference type="InterPro" id="IPR051561">
    <property type="entry name" value="FRAS1_ECM"/>
</dbReference>
<feature type="repeat" description="CSPG" evidence="5">
    <location>
        <begin position="187"/>
        <end position="281"/>
    </location>
</feature>
<reference evidence="7 8" key="1">
    <citation type="submission" date="2022-01" db="EMBL/GenBank/DDBJ databases">
        <title>A chromosomal length assembly of Cordylochernes scorpioides.</title>
        <authorList>
            <person name="Zeh D."/>
            <person name="Zeh J."/>
        </authorList>
    </citation>
    <scope>NUCLEOTIDE SEQUENCE [LARGE SCALE GENOMIC DNA]</scope>
    <source>
        <strain evidence="7">IN4F17</strain>
        <tissue evidence="7">Whole Body</tissue>
    </source>
</reference>
<keyword evidence="3" id="KW-0677">Repeat</keyword>
<evidence type="ECO:0000259" key="6">
    <source>
        <dbReference type="Pfam" id="PF19309"/>
    </source>
</evidence>
<evidence type="ECO:0000313" key="7">
    <source>
        <dbReference type="EMBL" id="UYV79272.1"/>
    </source>
</evidence>
<evidence type="ECO:0000313" key="8">
    <source>
        <dbReference type="Proteomes" id="UP001235939"/>
    </source>
</evidence>
<feature type="repeat" description="CSPG" evidence="5">
    <location>
        <begin position="1183"/>
        <end position="1274"/>
    </location>
</feature>
<evidence type="ECO:0000256" key="5">
    <source>
        <dbReference type="PROSITE-ProRule" id="PRU01201"/>
    </source>
</evidence>
<feature type="repeat" description="CSPG" evidence="5">
    <location>
        <begin position="820"/>
        <end position="908"/>
    </location>
</feature>
<evidence type="ECO:0000256" key="3">
    <source>
        <dbReference type="ARBA" id="ARBA00022737"/>
    </source>
</evidence>
<dbReference type="Pfam" id="PF16184">
    <property type="entry name" value="Cadherin_3"/>
    <property type="match status" value="8"/>
</dbReference>
<feature type="repeat" description="CSPG" evidence="5">
    <location>
        <begin position="306"/>
        <end position="394"/>
    </location>
</feature>
<dbReference type="Proteomes" id="UP001235939">
    <property type="component" value="Chromosome 17"/>
</dbReference>
<dbReference type="PANTHER" id="PTHR45739">
    <property type="entry name" value="MATRIX PROTEIN, PUTATIVE-RELATED"/>
    <property type="match status" value="1"/>
</dbReference>
<feature type="repeat" description="CSPG" evidence="5">
    <location>
        <begin position="415"/>
        <end position="507"/>
    </location>
</feature>
<dbReference type="EMBL" id="CP092879">
    <property type="protein sequence ID" value="UYV79272.1"/>
    <property type="molecule type" value="Genomic_DNA"/>
</dbReference>
<keyword evidence="2" id="KW-0732">Signal</keyword>
<keyword evidence="4" id="KW-0325">Glycoprotein</keyword>
<sequence length="1494" mass="163791">MYNSGCDCQIFYCDFEAGTVRYTHWGSPLLAEDRAILEVYHVQNNATTTERVTLLFHIVNTSYDVVTVLKPLEVEDVLSGPIDDSVLQFRRLGGVCKARVSRGLWPQRGKLVVGPELKRVDVIKRKCGDFLRLGLAYKHAMPATPDLDFIQISVEVSDPQLNGGEMFTETVHLPVLLRKCHANLPPQTSFSSQHLLEVDQFVLTTVTPAVLQATDSETPVESLVYNLTQPFQPGQGYLVRLNNPSRLVLSFTQEELSGYNIAYQPPSRSVSEMEVFEARLNIYDSYFAPSEPVALHVALRPTETVAPRVIANNPIVLMEGQSRTVLPGNLQVVDGDTAIDSLQLVVVGGLLHGNLLVDEEPSSTFSYQDLLDECVVYVHDDSDSRQDHLQLQISDGPHTAMVRLEVQILPKDDSPPVLVTNLGLRVTQRDSLRITPDVLSAEDEDGSDVVYAVTQPPTAGQIWRKLPWEKTGTPVTIFTQKDINKGLVYYHHMGSKNTTDQFHITLSDTSRPPNRSPESQLVAVTVVPAGGEAPRRDPHSPNALVVHETEVGVLTDDSLHYLDSDSNQLIFTLTAPPYYVGAYTKSGGAGQLVSLAGEPRPPLKRSGYPPVSQFTQEEVTGGRVGYLPPSADIGPYPLTLAVGFSVGDPEGHILPGQLLNITILPVNNQVSDPQLNGGEMFTETVHLPVLLRKCHANLPPQTSFSSQHLLEVDQFVLTTVTPAVLQATDSETPVESLVYNLTQPFQPGQGYLVRLNNPSRLVLSFTQEELSGYNIAYQPPSRSVSEMEVFEARLNIYDSYFAPSEPVALHVALRPTETVAPRVIANNPIVLMEGQSRTVLPGNLQVADGDTAIDSLQLVVVGGLLHGNLLVDEEPSSTFSYQDLLDECVVYVHDDSDSRQDHLQLQISDGPHTAMVRLEVQILPKDDSPPVLVTNLGLRVTQRDSLRITPDVLSAEDEDGSDVVYAVTQPPTAGQIWRKLPWEKTGTPVTIFTQKDINKGLVYYHHMGSKNTTDQFHITLSDTSRPPNRSPESQLVAVTVVPAGGEAPRRDPHSPNALVVHETEVGVLTDDSLHYLDSDSNQLIFTLTAPPYYVGAYTKSGGAGQLVSLAGEPRPPLKRSGYPPVSQFTQEEVTGGRVGYLPPSADIGPYPLTLAVGFSVGDPEGHILPGQLLNITILPVNNQAPELHLRPLQVEEGSSALVSGAEVSATDPDTLSSDLQLSLFSVPLHGSLRRDGLALRVGDMLSLEDILGHRLEYVHDGSESHSDSIRLGVHDGSHFVDGTLEVKVRPVDDEAPRWKEGLLRSVIVEEDGSVQITSQVYYLHDGRDGALDDRFTVAVLDRPYPDQSTAAQPRHTLAIQVQPRKSYPPVLSPQQQPALLVEEGQSVPLALTVEDRDTTDSDLTVLVVTPPHYGRLVGSLPGSEMLTSLSAFPLAEVRHRRIFYHQSHHRRYDNKAALHAARKKDAKVLGIKFQDFNEAEASLAEAKDPCQYLQ</sequence>
<dbReference type="InterPro" id="IPR045658">
    <property type="entry name" value="FRAS1-rel_N"/>
</dbReference>
<dbReference type="Pfam" id="PF19309">
    <property type="entry name" value="Frem_N"/>
    <property type="match status" value="1"/>
</dbReference>
<feature type="repeat" description="CSPG" evidence="5">
    <location>
        <begin position="929"/>
        <end position="1021"/>
    </location>
</feature>
<name>A0ABY6LDP4_9ARAC</name>
<protein>
    <submittedName>
        <fullName evidence="7">FREM1</fullName>
    </submittedName>
</protein>
<dbReference type="PANTHER" id="PTHR45739:SF11">
    <property type="entry name" value="FRAS1-RELATED EXTRACELLULAR MATRIX PROTEIN 1-LIKE ISOFORM X1"/>
    <property type="match status" value="1"/>
</dbReference>
<gene>
    <name evidence="7" type="ORF">LAZ67_17001878</name>
</gene>